<protein>
    <submittedName>
        <fullName evidence="3">Uncharacterized protein</fullName>
    </submittedName>
</protein>
<dbReference type="AlphaFoldDB" id="A0A316UAL9"/>
<accession>A0A316UAL9</accession>
<evidence type="ECO:0000313" key="3">
    <source>
        <dbReference type="EMBL" id="PWN22256.1"/>
    </source>
</evidence>
<proteinExistence type="predicted"/>
<gene>
    <name evidence="3" type="ORF">BCV69DRAFT_281262</name>
</gene>
<feature type="chain" id="PRO_5016336412" evidence="2">
    <location>
        <begin position="25"/>
        <end position="718"/>
    </location>
</feature>
<dbReference type="OrthoDB" id="2104935at2759"/>
<evidence type="ECO:0000256" key="2">
    <source>
        <dbReference type="SAM" id="SignalP"/>
    </source>
</evidence>
<reference evidence="3 4" key="1">
    <citation type="journal article" date="2018" name="Mol. Biol. Evol.">
        <title>Broad Genomic Sampling Reveals a Smut Pathogenic Ancestry of the Fungal Clade Ustilaginomycotina.</title>
        <authorList>
            <person name="Kijpornyongpan T."/>
            <person name="Mondo S.J."/>
            <person name="Barry K."/>
            <person name="Sandor L."/>
            <person name="Lee J."/>
            <person name="Lipzen A."/>
            <person name="Pangilinan J."/>
            <person name="LaButti K."/>
            <person name="Hainaut M."/>
            <person name="Henrissat B."/>
            <person name="Grigoriev I.V."/>
            <person name="Spatafora J.W."/>
            <person name="Aime M.C."/>
        </authorList>
    </citation>
    <scope>NUCLEOTIDE SEQUENCE [LARGE SCALE GENOMIC DNA]</scope>
    <source>
        <strain evidence="3 4">MCA 4718</strain>
    </source>
</reference>
<evidence type="ECO:0000256" key="1">
    <source>
        <dbReference type="SAM" id="MobiDB-lite"/>
    </source>
</evidence>
<organism evidence="3 4">
    <name type="scientific">Pseudomicrostroma glucosiphilum</name>
    <dbReference type="NCBI Taxonomy" id="1684307"/>
    <lineage>
        <taxon>Eukaryota</taxon>
        <taxon>Fungi</taxon>
        <taxon>Dikarya</taxon>
        <taxon>Basidiomycota</taxon>
        <taxon>Ustilaginomycotina</taxon>
        <taxon>Exobasidiomycetes</taxon>
        <taxon>Microstromatales</taxon>
        <taxon>Microstromatales incertae sedis</taxon>
        <taxon>Pseudomicrostroma</taxon>
    </lineage>
</organism>
<dbReference type="Proteomes" id="UP000245942">
    <property type="component" value="Unassembled WGS sequence"/>
</dbReference>
<dbReference type="GeneID" id="37013656"/>
<dbReference type="RefSeq" id="XP_025349416.1">
    <property type="nucleotide sequence ID" value="XM_025491922.1"/>
</dbReference>
<sequence>MASMHRLVAVLAISAAVLCPSTLASLLGQTEQHVFSTPDVESSASSRYPWTSLSHAGLSINSPPGDRYYGPRYLTLTTLSQAELDPSTALLHFGQVHTRGWNEVMKHCGQPGGIESCEKADLLAATKGLRKSRACKPVKAAVDGRAVFDPEASGCEPLRELWKHTAIQQSLQKEDELLSFTAHLEIKHLPSSLRNGTHVDTFWLAHFLTGQRAAWPLSNDLWFKKEKRFDVNVERDEGEDERWQNGTSSNKVAGLMQDPYLPRATNPKNGDAMNGVDTTEARWNLGISLRLPPPPPSNGSRSFLLPVHAPVGGQVISSSLYRRRNAPSGANDEQGWVISIRDEWSFVWHLFGISPYHQNVYEGQVIPKGYIVGHVSSKPLESKRPLDQDPPVDPPEKPPGGDGNPLYPYRFRELRIGVARPGRGWRDWRDAYDNGWTWYDPLRFLGGDGKADGQQRPPTIFDPPTIFFSRPSPYPPAPPSIFASASTLTASGERSPTLSGDVEIIIGLKAFANPLQLAPGEEGRAGATKLDPLTVSKVEWGVRKVKAGIRSQPDTGSDCGGLGEEDWRLAFDHDRIPHRWPTAASVLSKASQFDNVDPTSDLWNYVVPAFTTGNYAWTRKKYGSQWDWKARYLFYPLTRTILTTNAPLSSSSATGVNITSIAPHGSWNTRLEAPPVPRRGAVLSASQESGPGEYILAVRAYDAWGGRVCAKTRVWLQN</sequence>
<feature type="signal peptide" evidence="2">
    <location>
        <begin position="1"/>
        <end position="24"/>
    </location>
</feature>
<dbReference type="EMBL" id="KZ819323">
    <property type="protein sequence ID" value="PWN22256.1"/>
    <property type="molecule type" value="Genomic_DNA"/>
</dbReference>
<keyword evidence="2" id="KW-0732">Signal</keyword>
<feature type="region of interest" description="Disordered" evidence="1">
    <location>
        <begin position="380"/>
        <end position="406"/>
    </location>
</feature>
<keyword evidence="4" id="KW-1185">Reference proteome</keyword>
<name>A0A316UAL9_9BASI</name>
<evidence type="ECO:0000313" key="4">
    <source>
        <dbReference type="Proteomes" id="UP000245942"/>
    </source>
</evidence>